<organism evidence="1 2">
    <name type="scientific">Stutzerimonas stutzeri</name>
    <name type="common">Pseudomonas stutzeri</name>
    <dbReference type="NCBI Taxonomy" id="316"/>
    <lineage>
        <taxon>Bacteria</taxon>
        <taxon>Pseudomonadati</taxon>
        <taxon>Pseudomonadota</taxon>
        <taxon>Gammaproteobacteria</taxon>
        <taxon>Pseudomonadales</taxon>
        <taxon>Pseudomonadaceae</taxon>
        <taxon>Stutzerimonas</taxon>
    </lineage>
</organism>
<sequence>MKMSIWKHIRWALQYGDWDAGWDSTWGTKPGEPFFLCKPMYYDGFHCYVRIGKFWFGVSY</sequence>
<dbReference type="AlphaFoldDB" id="A0AA42TCS4"/>
<comment type="caution">
    <text evidence="1">The sequence shown here is derived from an EMBL/GenBank/DDBJ whole genome shotgun (WGS) entry which is preliminary data.</text>
</comment>
<dbReference type="EMBL" id="JAOCAE010000001">
    <property type="protein sequence ID" value="MDH1234462.1"/>
    <property type="molecule type" value="Genomic_DNA"/>
</dbReference>
<accession>A0AA42TCS4</accession>
<name>A0AA42TCS4_STUST</name>
<gene>
    <name evidence="1" type="ORF">N5C32_00230</name>
</gene>
<evidence type="ECO:0000313" key="1">
    <source>
        <dbReference type="EMBL" id="MDH1234462.1"/>
    </source>
</evidence>
<proteinExistence type="predicted"/>
<dbReference type="RefSeq" id="WP_279640940.1">
    <property type="nucleotide sequence ID" value="NZ_JAOCAE010000001.1"/>
</dbReference>
<evidence type="ECO:0000313" key="2">
    <source>
        <dbReference type="Proteomes" id="UP001158500"/>
    </source>
</evidence>
<protein>
    <submittedName>
        <fullName evidence="1">Uncharacterized protein</fullName>
    </submittedName>
</protein>
<dbReference type="Proteomes" id="UP001158500">
    <property type="component" value="Unassembled WGS sequence"/>
</dbReference>
<reference evidence="1" key="1">
    <citation type="submission" date="2022-09" db="EMBL/GenBank/DDBJ databases">
        <title>Intensive care unit water sources are persistently colonized with multi-drug resistant bacteria and are the site of extensive horizontal gene transfer of antibiotic resistance genes.</title>
        <authorList>
            <person name="Diorio-Toth L."/>
        </authorList>
    </citation>
    <scope>NUCLEOTIDE SEQUENCE</scope>
    <source>
        <strain evidence="1">GD03947</strain>
    </source>
</reference>